<feature type="compositionally biased region" description="Low complexity" evidence="2">
    <location>
        <begin position="164"/>
        <end position="175"/>
    </location>
</feature>
<protein>
    <recommendedName>
        <fullName evidence="3">EF-hand domain-containing protein</fullName>
    </recommendedName>
</protein>
<dbReference type="OrthoDB" id="434793at2759"/>
<feature type="region of interest" description="Disordered" evidence="2">
    <location>
        <begin position="195"/>
        <end position="224"/>
    </location>
</feature>
<gene>
    <name evidence="4" type="ORF">SPIL2461_LOCUS4724</name>
</gene>
<evidence type="ECO:0000256" key="2">
    <source>
        <dbReference type="SAM" id="MobiDB-lite"/>
    </source>
</evidence>
<dbReference type="EMBL" id="CAJNIZ010006380">
    <property type="protein sequence ID" value="CAE7249517.1"/>
    <property type="molecule type" value="Genomic_DNA"/>
</dbReference>
<evidence type="ECO:0000259" key="3">
    <source>
        <dbReference type="PROSITE" id="PS50222"/>
    </source>
</evidence>
<comment type="caution">
    <text evidence="4">The sequence shown here is derived from an EMBL/GenBank/DDBJ whole genome shotgun (WGS) entry which is preliminary data.</text>
</comment>
<reference evidence="4" key="1">
    <citation type="submission" date="2021-02" db="EMBL/GenBank/DDBJ databases">
        <authorList>
            <person name="Dougan E. K."/>
            <person name="Rhodes N."/>
            <person name="Thang M."/>
            <person name="Chan C."/>
        </authorList>
    </citation>
    <scope>NUCLEOTIDE SEQUENCE</scope>
</reference>
<accession>A0A812LMP1</accession>
<dbReference type="GO" id="GO:0005509">
    <property type="term" value="F:calcium ion binding"/>
    <property type="evidence" value="ECO:0007669"/>
    <property type="project" value="InterPro"/>
</dbReference>
<proteinExistence type="predicted"/>
<dbReference type="AlphaFoldDB" id="A0A812LMP1"/>
<organism evidence="4 5">
    <name type="scientific">Symbiodinium pilosum</name>
    <name type="common">Dinoflagellate</name>
    <dbReference type="NCBI Taxonomy" id="2952"/>
    <lineage>
        <taxon>Eukaryota</taxon>
        <taxon>Sar</taxon>
        <taxon>Alveolata</taxon>
        <taxon>Dinophyceae</taxon>
        <taxon>Suessiales</taxon>
        <taxon>Symbiodiniaceae</taxon>
        <taxon>Symbiodinium</taxon>
    </lineage>
</organism>
<feature type="region of interest" description="Disordered" evidence="2">
    <location>
        <begin position="159"/>
        <end position="180"/>
    </location>
</feature>
<feature type="domain" description="EF-hand" evidence="3">
    <location>
        <begin position="364"/>
        <end position="399"/>
    </location>
</feature>
<keyword evidence="5" id="KW-1185">Reference proteome</keyword>
<dbReference type="SUPFAM" id="SSF47473">
    <property type="entry name" value="EF-hand"/>
    <property type="match status" value="1"/>
</dbReference>
<dbReference type="PROSITE" id="PS00018">
    <property type="entry name" value="EF_HAND_1"/>
    <property type="match status" value="1"/>
</dbReference>
<feature type="region of interest" description="Disordered" evidence="2">
    <location>
        <begin position="42"/>
        <end position="74"/>
    </location>
</feature>
<evidence type="ECO:0000313" key="5">
    <source>
        <dbReference type="Proteomes" id="UP000649617"/>
    </source>
</evidence>
<feature type="non-terminal residue" evidence="4">
    <location>
        <position position="1"/>
    </location>
</feature>
<evidence type="ECO:0000256" key="1">
    <source>
        <dbReference type="ARBA" id="ARBA00022837"/>
    </source>
</evidence>
<dbReference type="SMART" id="SM00054">
    <property type="entry name" value="EFh"/>
    <property type="match status" value="2"/>
</dbReference>
<sequence>FGKSSTLSSTSTLLLSCNPREKALQKMSSAVGVSLDRMRSDTSMGNLPDFKATGNSKSLSRRSLASGGKEMMRPPSSQRFLATAYDGEWKLRSDIEQTFGEEDTSHRDAQRDWLNGVLGKRKKPVLLGNSKRVDLANNLLKSIERPSYHWDPLRDLRVLGPQDSEPSSSRSSLSSEGADFTESTMTFSRLSRRMSASLRLGRRRSSARSMLPPKEEVREPTPQQKITLQKVSQLQDIPWQVSKQAFNWFYQFADIGLSNREKLGLSEEAVLEGTLFELPSLGSMSREALFKTCCAISDVDDPSQLDMDFVGGALRTVDANQNESLDMVEFLDFYHRYCFSEEVLLSRQERELRQLARKYGFSFIELDQLKTKFDQADRNHSGKLGYEEFLALMRLLTKLPAGSELPEKKKK</sequence>
<dbReference type="InterPro" id="IPR002048">
    <property type="entry name" value="EF_hand_dom"/>
</dbReference>
<dbReference type="InterPro" id="IPR018247">
    <property type="entry name" value="EF_Hand_1_Ca_BS"/>
</dbReference>
<dbReference type="Proteomes" id="UP000649617">
    <property type="component" value="Unassembled WGS sequence"/>
</dbReference>
<name>A0A812LMP1_SYMPI</name>
<keyword evidence="1" id="KW-0106">Calcium</keyword>
<dbReference type="InterPro" id="IPR011992">
    <property type="entry name" value="EF-hand-dom_pair"/>
</dbReference>
<feature type="non-terminal residue" evidence="4">
    <location>
        <position position="411"/>
    </location>
</feature>
<dbReference type="Gene3D" id="1.10.238.10">
    <property type="entry name" value="EF-hand"/>
    <property type="match status" value="1"/>
</dbReference>
<dbReference type="PROSITE" id="PS50222">
    <property type="entry name" value="EF_HAND_2"/>
    <property type="match status" value="1"/>
</dbReference>
<feature type="compositionally biased region" description="Polar residues" evidence="2">
    <location>
        <begin position="53"/>
        <end position="63"/>
    </location>
</feature>
<evidence type="ECO:0000313" key="4">
    <source>
        <dbReference type="EMBL" id="CAE7249517.1"/>
    </source>
</evidence>